<proteinExistence type="inferred from homology"/>
<dbReference type="AlphaFoldDB" id="A0A813PCZ3"/>
<dbReference type="EMBL" id="CAJNOL010000021">
    <property type="protein sequence ID" value="CAF0753255.1"/>
    <property type="molecule type" value="Genomic_DNA"/>
</dbReference>
<dbReference type="InterPro" id="IPR004328">
    <property type="entry name" value="BRO1_dom"/>
</dbReference>
<dbReference type="PROSITE" id="PS51180">
    <property type="entry name" value="BRO1"/>
    <property type="match status" value="1"/>
</dbReference>
<dbReference type="Pfam" id="PF03097">
    <property type="entry name" value="BRO1"/>
    <property type="match status" value="1"/>
</dbReference>
<comment type="similarity">
    <text evidence="1">Belongs to the BROX family.</text>
</comment>
<gene>
    <name evidence="3" type="ORF">JXQ802_LOCUS1803</name>
</gene>
<protein>
    <recommendedName>
        <fullName evidence="2">BRO1 domain-containing protein</fullName>
    </recommendedName>
</protein>
<dbReference type="PANTHER" id="PTHR23032:SF13">
    <property type="entry name" value="BRO1 DOMAIN-CONTAINING PROTEIN BROX"/>
    <property type="match status" value="1"/>
</dbReference>
<organism evidence="3 4">
    <name type="scientific">Rotaria sordida</name>
    <dbReference type="NCBI Taxonomy" id="392033"/>
    <lineage>
        <taxon>Eukaryota</taxon>
        <taxon>Metazoa</taxon>
        <taxon>Spiralia</taxon>
        <taxon>Gnathifera</taxon>
        <taxon>Rotifera</taxon>
        <taxon>Eurotatoria</taxon>
        <taxon>Bdelloidea</taxon>
        <taxon>Philodinida</taxon>
        <taxon>Philodinidae</taxon>
        <taxon>Rotaria</taxon>
    </lineage>
</organism>
<comment type="caution">
    <text evidence="3">The sequence shown here is derived from an EMBL/GenBank/DDBJ whole genome shotgun (WGS) entry which is preliminary data.</text>
</comment>
<keyword evidence="4" id="KW-1185">Reference proteome</keyword>
<dbReference type="SMART" id="SM01041">
    <property type="entry name" value="BRO1"/>
    <property type="match status" value="1"/>
</dbReference>
<dbReference type="InterPro" id="IPR038898">
    <property type="entry name" value="BROX"/>
</dbReference>
<evidence type="ECO:0000256" key="1">
    <source>
        <dbReference type="ARBA" id="ARBA00008901"/>
    </source>
</evidence>
<dbReference type="PANTHER" id="PTHR23032">
    <property type="entry name" value="BRO1 DOMAIN-CONTAINING PROTEIN BROX"/>
    <property type="match status" value="1"/>
</dbReference>
<dbReference type="InterPro" id="IPR038499">
    <property type="entry name" value="BRO1_sf"/>
</dbReference>
<evidence type="ECO:0000259" key="2">
    <source>
        <dbReference type="PROSITE" id="PS51180"/>
    </source>
</evidence>
<name>A0A813PCZ3_9BILA</name>
<accession>A0A813PCZ3</accession>
<evidence type="ECO:0000313" key="3">
    <source>
        <dbReference type="EMBL" id="CAF0753255.1"/>
    </source>
</evidence>
<dbReference type="Proteomes" id="UP000663870">
    <property type="component" value="Unassembled WGS sequence"/>
</dbReference>
<dbReference type="Gene3D" id="1.25.40.280">
    <property type="entry name" value="alix/aip1 like domains"/>
    <property type="match status" value="1"/>
</dbReference>
<sequence length="417" mass="47190">MFTINHWFHRNPLKSTAIVSFDHRTSPSSTDAMQICNQLRQLRLELLQLLCNPTLETSNIRDTFDQYMSLLTGFVISPDGSSDDSKLRYTTKFYWSDSLTKTDIITDVQDAQFEICCMTMNVAMWYTKHAAYVASKSSIPSDKDALDVHKSLRTAAGMFKHVMDVELRKLHDVKLPSCSDLNEKILAAYYYSCLGEFHEVTVARAMSAKQDNALISSISNQISQYFDMGGQQLVSLDEKIIGQWRMYFGLKSKFYLAEARAYQALDFLKKNDAPNSLKAAEEASKVQQQAASFCEQYSKTKGAGSPQRHPFFLQLDSLIRRVQSTVDFENNIIHHKRAAADLAPLDNNPTHGILPAEEYIPAKLNSLFSENTYRAFDIGRNVGKPYKEDKHAREVKEAREMPIPQGMPPSESACTIA</sequence>
<reference evidence="3" key="1">
    <citation type="submission" date="2021-02" db="EMBL/GenBank/DDBJ databases">
        <authorList>
            <person name="Nowell W R."/>
        </authorList>
    </citation>
    <scope>NUCLEOTIDE SEQUENCE</scope>
</reference>
<feature type="domain" description="BRO1" evidence="2">
    <location>
        <begin position="15"/>
        <end position="417"/>
    </location>
</feature>
<evidence type="ECO:0000313" key="4">
    <source>
        <dbReference type="Proteomes" id="UP000663870"/>
    </source>
</evidence>